<reference evidence="2 3" key="1">
    <citation type="journal article" date="2013" name="Curr. Biol.">
        <title>The Genome of the Foraminiferan Reticulomyxa filosa.</title>
        <authorList>
            <person name="Glockner G."/>
            <person name="Hulsmann N."/>
            <person name="Schleicher M."/>
            <person name="Noegel A.A."/>
            <person name="Eichinger L."/>
            <person name="Gallinger C."/>
            <person name="Pawlowski J."/>
            <person name="Sierra R."/>
            <person name="Euteneuer U."/>
            <person name="Pillet L."/>
            <person name="Moustafa A."/>
            <person name="Platzer M."/>
            <person name="Groth M."/>
            <person name="Szafranski K."/>
            <person name="Schliwa M."/>
        </authorList>
    </citation>
    <scope>NUCLEOTIDE SEQUENCE [LARGE SCALE GENOMIC DNA]</scope>
</reference>
<dbReference type="Proteomes" id="UP000023152">
    <property type="component" value="Unassembled WGS sequence"/>
</dbReference>
<feature type="region of interest" description="Disordered" evidence="1">
    <location>
        <begin position="65"/>
        <end position="197"/>
    </location>
</feature>
<sequence>MVENDGSGKYDPSVVLALNPINPYSQSDRSQFYSQQMNAYDRLHFHYYDHVKNAMVLDEHKEIEYKPKTSKSEGTNETKEEKAEAKEKEKEKGKGKGKGKAKKEKEREDDEDEDAEEAQTTGKTKTKSSFTFENVAHINATTTTKETMNDPKNQTAFDWSDAYSPHSQDDNDSAVSPREDPNTKANEDNPKSPLSPLEESRLSYRWNALDSLIFTSPQSFTFFQEYRHLRFSHGLLSSTKKLNEKIMNLWRMTDS</sequence>
<accession>X6MGC5</accession>
<dbReference type="AlphaFoldDB" id="X6MGC5"/>
<feature type="non-terminal residue" evidence="2">
    <location>
        <position position="255"/>
    </location>
</feature>
<evidence type="ECO:0000313" key="2">
    <source>
        <dbReference type="EMBL" id="ETO12924.1"/>
    </source>
</evidence>
<feature type="compositionally biased region" description="Basic and acidic residues" evidence="1">
    <location>
        <begin position="65"/>
        <end position="94"/>
    </location>
</feature>
<keyword evidence="3" id="KW-1185">Reference proteome</keyword>
<feature type="compositionally biased region" description="Acidic residues" evidence="1">
    <location>
        <begin position="107"/>
        <end position="117"/>
    </location>
</feature>
<proteinExistence type="predicted"/>
<evidence type="ECO:0000313" key="3">
    <source>
        <dbReference type="Proteomes" id="UP000023152"/>
    </source>
</evidence>
<dbReference type="EMBL" id="ASPP01020965">
    <property type="protein sequence ID" value="ETO12924.1"/>
    <property type="molecule type" value="Genomic_DNA"/>
</dbReference>
<gene>
    <name evidence="2" type="ORF">RFI_24453</name>
</gene>
<name>X6MGC5_RETFI</name>
<feature type="compositionally biased region" description="Polar residues" evidence="1">
    <location>
        <begin position="139"/>
        <end position="157"/>
    </location>
</feature>
<feature type="compositionally biased region" description="Basic and acidic residues" evidence="1">
    <location>
        <begin position="177"/>
        <end position="190"/>
    </location>
</feature>
<feature type="compositionally biased region" description="Low complexity" evidence="1">
    <location>
        <begin position="120"/>
        <end position="132"/>
    </location>
</feature>
<comment type="caution">
    <text evidence="2">The sequence shown here is derived from an EMBL/GenBank/DDBJ whole genome shotgun (WGS) entry which is preliminary data.</text>
</comment>
<protein>
    <submittedName>
        <fullName evidence="2">Uncharacterized protein</fullName>
    </submittedName>
</protein>
<organism evidence="2 3">
    <name type="scientific">Reticulomyxa filosa</name>
    <dbReference type="NCBI Taxonomy" id="46433"/>
    <lineage>
        <taxon>Eukaryota</taxon>
        <taxon>Sar</taxon>
        <taxon>Rhizaria</taxon>
        <taxon>Retaria</taxon>
        <taxon>Foraminifera</taxon>
        <taxon>Monothalamids</taxon>
        <taxon>Reticulomyxidae</taxon>
        <taxon>Reticulomyxa</taxon>
    </lineage>
</organism>
<evidence type="ECO:0000256" key="1">
    <source>
        <dbReference type="SAM" id="MobiDB-lite"/>
    </source>
</evidence>